<dbReference type="PANTHER" id="PTHR42923">
    <property type="entry name" value="PROTOPORPHYRINOGEN OXIDASE"/>
    <property type="match status" value="1"/>
</dbReference>
<name>A0A7W7CGE0_9PSEU</name>
<dbReference type="Gene3D" id="3.50.50.60">
    <property type="entry name" value="FAD/NAD(P)-binding domain"/>
    <property type="match status" value="1"/>
</dbReference>
<gene>
    <name evidence="3" type="ORF">HNR67_006817</name>
</gene>
<dbReference type="PROSITE" id="PS51318">
    <property type="entry name" value="TAT"/>
    <property type="match status" value="1"/>
</dbReference>
<dbReference type="Pfam" id="PF01593">
    <property type="entry name" value="Amino_oxidase"/>
    <property type="match status" value="1"/>
</dbReference>
<dbReference type="AlphaFoldDB" id="A0A7W7CGE0"/>
<dbReference type="SUPFAM" id="SSF51905">
    <property type="entry name" value="FAD/NAD(P)-binding domain"/>
    <property type="match status" value="1"/>
</dbReference>
<feature type="region of interest" description="Disordered" evidence="1">
    <location>
        <begin position="70"/>
        <end position="89"/>
    </location>
</feature>
<evidence type="ECO:0000313" key="4">
    <source>
        <dbReference type="Proteomes" id="UP000533598"/>
    </source>
</evidence>
<reference evidence="3 4" key="1">
    <citation type="submission" date="2020-08" db="EMBL/GenBank/DDBJ databases">
        <title>Sequencing the genomes of 1000 actinobacteria strains.</title>
        <authorList>
            <person name="Klenk H.-P."/>
        </authorList>
    </citation>
    <scope>NUCLEOTIDE SEQUENCE [LARGE SCALE GENOMIC DNA]</scope>
    <source>
        <strain evidence="3 4">DSM 44230</strain>
    </source>
</reference>
<evidence type="ECO:0000259" key="2">
    <source>
        <dbReference type="Pfam" id="PF01593"/>
    </source>
</evidence>
<dbReference type="RefSeq" id="WP_185006703.1">
    <property type="nucleotide sequence ID" value="NZ_BAAAUI010000038.1"/>
</dbReference>
<dbReference type="PANTHER" id="PTHR42923:SF46">
    <property type="entry name" value="AMINE OXIDASE"/>
    <property type="match status" value="1"/>
</dbReference>
<accession>A0A7W7CGE0</accession>
<evidence type="ECO:0000256" key="1">
    <source>
        <dbReference type="SAM" id="MobiDB-lite"/>
    </source>
</evidence>
<dbReference type="EMBL" id="JACHMH010000001">
    <property type="protein sequence ID" value="MBB4680699.1"/>
    <property type="molecule type" value="Genomic_DNA"/>
</dbReference>
<organism evidence="3 4">
    <name type="scientific">Crossiella cryophila</name>
    <dbReference type="NCBI Taxonomy" id="43355"/>
    <lineage>
        <taxon>Bacteria</taxon>
        <taxon>Bacillati</taxon>
        <taxon>Actinomycetota</taxon>
        <taxon>Actinomycetes</taxon>
        <taxon>Pseudonocardiales</taxon>
        <taxon>Pseudonocardiaceae</taxon>
        <taxon>Crossiella</taxon>
    </lineage>
</organism>
<sequence>MGGLTRRSLLSHGVALGGAAALGVPAGRAPARKAAGTVLVLGGGIGGLTAAHELAERGFAVTVLERREPGGKARSIPVPGTGSGGRPDLPGEHGFRFFPGFYRNLPDTMRRIPFPGNRDGVHDNLVDASTFRLARAGGRFDLFVPLKLPLPSLDPVLLLPALIALLDTALRLPPWESAHFANRLAVYLTSGDERRLGQWEHTAWWDFIGAATRSAEYGKVFGVGLTRLLVAVRAEEAGSHTVGLILEAFLNTALGRGNDGAVDRVLNAPTNEAWIDPWTTHLRSLGVRFETGTAERLHCAGGRITGVTVRTAAGTAQVSADHYVCAVPVERAPALWGPEVLAADPRLRLVQELRTEWMSGVLFYLRRKLPLVHGHVSYVDTPWALTSISQAQFWRGGDLRRYGDGSVPECLSTIISDWDTPGIVHRKPARFCTRQQLFDEVWAQLEASLEDTGDQVLRPADLHSWFLDPAITELGAPGGARSEEPLLIHPVDSWARRPAAATAIPNLFLAADYVRTDVNLATMEGANEAGRLAANAVLDAAGSSAPRARLFTLFRAPELRGLQQEDTRRYRAGLPNLFDQG</sequence>
<dbReference type="InterPro" id="IPR050464">
    <property type="entry name" value="Zeta_carotene_desat/Oxidored"/>
</dbReference>
<feature type="domain" description="Amine oxidase" evidence="2">
    <location>
        <begin position="45"/>
        <end position="538"/>
    </location>
</feature>
<dbReference type="InterPro" id="IPR036188">
    <property type="entry name" value="FAD/NAD-bd_sf"/>
</dbReference>
<evidence type="ECO:0000313" key="3">
    <source>
        <dbReference type="EMBL" id="MBB4680699.1"/>
    </source>
</evidence>
<dbReference type="InterPro" id="IPR002937">
    <property type="entry name" value="Amino_oxidase"/>
</dbReference>
<dbReference type="Proteomes" id="UP000533598">
    <property type="component" value="Unassembled WGS sequence"/>
</dbReference>
<dbReference type="GO" id="GO:0016491">
    <property type="term" value="F:oxidoreductase activity"/>
    <property type="evidence" value="ECO:0007669"/>
    <property type="project" value="InterPro"/>
</dbReference>
<dbReference type="InterPro" id="IPR006311">
    <property type="entry name" value="TAT_signal"/>
</dbReference>
<proteinExistence type="predicted"/>
<protein>
    <submittedName>
        <fullName evidence="3">Uncharacterized protein with NAD-binding domain and iron-sulfur cluster</fullName>
    </submittedName>
</protein>
<keyword evidence="4" id="KW-1185">Reference proteome</keyword>
<comment type="caution">
    <text evidence="3">The sequence shown here is derived from an EMBL/GenBank/DDBJ whole genome shotgun (WGS) entry which is preliminary data.</text>
</comment>